<comment type="caution">
    <text evidence="2">The sequence shown here is derived from an EMBL/GenBank/DDBJ whole genome shotgun (WGS) entry which is preliminary data.</text>
</comment>
<evidence type="ECO:0000313" key="3">
    <source>
        <dbReference type="Proteomes" id="UP000604825"/>
    </source>
</evidence>
<gene>
    <name evidence="2" type="ORF">NCGR_LOCUS21052</name>
</gene>
<protein>
    <recommendedName>
        <fullName evidence="1">AAA+ ATPase At3g28540-like C-terminal domain-containing protein</fullName>
    </recommendedName>
</protein>
<name>A0A811NTJ8_9POAL</name>
<proteinExistence type="predicted"/>
<dbReference type="Gene3D" id="6.10.280.40">
    <property type="match status" value="1"/>
</dbReference>
<dbReference type="InterPro" id="IPR058017">
    <property type="entry name" value="At3g28540-like_C"/>
</dbReference>
<reference evidence="2" key="1">
    <citation type="submission" date="2020-10" db="EMBL/GenBank/DDBJ databases">
        <authorList>
            <person name="Han B."/>
            <person name="Lu T."/>
            <person name="Zhao Q."/>
            <person name="Huang X."/>
            <person name="Zhao Y."/>
        </authorList>
    </citation>
    <scope>NUCLEOTIDE SEQUENCE</scope>
</reference>
<feature type="domain" description="AAA+ ATPase At3g28540-like C-terminal" evidence="1">
    <location>
        <begin position="5"/>
        <end position="49"/>
    </location>
</feature>
<dbReference type="Proteomes" id="UP000604825">
    <property type="component" value="Unassembled WGS sequence"/>
</dbReference>
<sequence length="53" mass="5836">MDKHIEAFRILAKNYLGIDAHPLFGAVEELLMEVDIAECLMTAKNAGSEEDAT</sequence>
<dbReference type="OrthoDB" id="693782at2759"/>
<evidence type="ECO:0000259" key="1">
    <source>
        <dbReference type="Pfam" id="PF25568"/>
    </source>
</evidence>
<dbReference type="EMBL" id="CAJGYO010000005">
    <property type="protein sequence ID" value="CAD6230856.1"/>
    <property type="molecule type" value="Genomic_DNA"/>
</dbReference>
<dbReference type="Pfam" id="PF25568">
    <property type="entry name" value="AAA_lid_At3g28540"/>
    <property type="match status" value="1"/>
</dbReference>
<dbReference type="AlphaFoldDB" id="A0A811NTJ8"/>
<accession>A0A811NTJ8</accession>
<organism evidence="2 3">
    <name type="scientific">Miscanthus lutarioriparius</name>
    <dbReference type="NCBI Taxonomy" id="422564"/>
    <lineage>
        <taxon>Eukaryota</taxon>
        <taxon>Viridiplantae</taxon>
        <taxon>Streptophyta</taxon>
        <taxon>Embryophyta</taxon>
        <taxon>Tracheophyta</taxon>
        <taxon>Spermatophyta</taxon>
        <taxon>Magnoliopsida</taxon>
        <taxon>Liliopsida</taxon>
        <taxon>Poales</taxon>
        <taxon>Poaceae</taxon>
        <taxon>PACMAD clade</taxon>
        <taxon>Panicoideae</taxon>
        <taxon>Andropogonodae</taxon>
        <taxon>Andropogoneae</taxon>
        <taxon>Saccharinae</taxon>
        <taxon>Miscanthus</taxon>
    </lineage>
</organism>
<evidence type="ECO:0000313" key="2">
    <source>
        <dbReference type="EMBL" id="CAD6230856.1"/>
    </source>
</evidence>
<keyword evidence="3" id="KW-1185">Reference proteome</keyword>